<feature type="region of interest" description="Disordered" evidence="1">
    <location>
        <begin position="467"/>
        <end position="492"/>
    </location>
</feature>
<evidence type="ECO:0000259" key="2">
    <source>
        <dbReference type="Pfam" id="PF15236"/>
    </source>
</evidence>
<feature type="region of interest" description="Disordered" evidence="1">
    <location>
        <begin position="196"/>
        <end position="327"/>
    </location>
</feature>
<evidence type="ECO:0000313" key="4">
    <source>
        <dbReference type="Proteomes" id="UP001642483"/>
    </source>
</evidence>
<feature type="domain" description="CCDC66" evidence="2">
    <location>
        <begin position="421"/>
        <end position="554"/>
    </location>
</feature>
<feature type="compositionally biased region" description="Polar residues" evidence="1">
    <location>
        <begin position="966"/>
        <end position="975"/>
    </location>
</feature>
<gene>
    <name evidence="3" type="ORF">CVLEPA_LOCUS30532</name>
</gene>
<feature type="compositionally biased region" description="Basic and acidic residues" evidence="1">
    <location>
        <begin position="312"/>
        <end position="327"/>
    </location>
</feature>
<feature type="region of interest" description="Disordered" evidence="1">
    <location>
        <begin position="649"/>
        <end position="740"/>
    </location>
</feature>
<dbReference type="PANTHER" id="PTHR22736">
    <property type="entry name" value="COILED-COIL DOMAIN-CONTAINING PROTEIN 66"/>
    <property type="match status" value="1"/>
</dbReference>
<feature type="compositionally biased region" description="Polar residues" evidence="1">
    <location>
        <begin position="196"/>
        <end position="206"/>
    </location>
</feature>
<feature type="compositionally biased region" description="Basic and acidic residues" evidence="1">
    <location>
        <begin position="267"/>
        <end position="299"/>
    </location>
</feature>
<feature type="compositionally biased region" description="Polar residues" evidence="1">
    <location>
        <begin position="704"/>
        <end position="724"/>
    </location>
</feature>
<evidence type="ECO:0000256" key="1">
    <source>
        <dbReference type="SAM" id="MobiDB-lite"/>
    </source>
</evidence>
<organism evidence="3 4">
    <name type="scientific">Clavelina lepadiformis</name>
    <name type="common">Light-bulb sea squirt</name>
    <name type="synonym">Ascidia lepadiformis</name>
    <dbReference type="NCBI Taxonomy" id="159417"/>
    <lineage>
        <taxon>Eukaryota</taxon>
        <taxon>Metazoa</taxon>
        <taxon>Chordata</taxon>
        <taxon>Tunicata</taxon>
        <taxon>Ascidiacea</taxon>
        <taxon>Aplousobranchia</taxon>
        <taxon>Clavelinidae</taxon>
        <taxon>Clavelina</taxon>
    </lineage>
</organism>
<feature type="compositionally biased region" description="Polar residues" evidence="1">
    <location>
        <begin position="29"/>
        <end position="47"/>
    </location>
</feature>
<comment type="caution">
    <text evidence="3">The sequence shown here is derived from an EMBL/GenBank/DDBJ whole genome shotgun (WGS) entry which is preliminary data.</text>
</comment>
<accession>A0ABP0H2X8</accession>
<feature type="region of interest" description="Disordered" evidence="1">
    <location>
        <begin position="963"/>
        <end position="987"/>
    </location>
</feature>
<feature type="compositionally biased region" description="Polar residues" evidence="1">
    <location>
        <begin position="388"/>
        <end position="401"/>
    </location>
</feature>
<name>A0ABP0H2X8_CLALP</name>
<evidence type="ECO:0000313" key="3">
    <source>
        <dbReference type="EMBL" id="CAK8697274.1"/>
    </source>
</evidence>
<dbReference type="PANTHER" id="PTHR22736:SF2">
    <property type="entry name" value="COILED-COIL DOMAIN-CONTAINING PROTEIN 66"/>
    <property type="match status" value="1"/>
</dbReference>
<proteinExistence type="predicted"/>
<protein>
    <recommendedName>
        <fullName evidence="2">CCDC66 domain-containing protein</fullName>
    </recommendedName>
</protein>
<feature type="region of interest" description="Disordered" evidence="1">
    <location>
        <begin position="502"/>
        <end position="521"/>
    </location>
</feature>
<dbReference type="EMBL" id="CAWYQH010000163">
    <property type="protein sequence ID" value="CAK8697274.1"/>
    <property type="molecule type" value="Genomic_DNA"/>
</dbReference>
<keyword evidence="4" id="KW-1185">Reference proteome</keyword>
<feature type="compositionally biased region" description="Basic and acidic residues" evidence="1">
    <location>
        <begin position="118"/>
        <end position="135"/>
    </location>
</feature>
<feature type="compositionally biased region" description="Polar residues" evidence="1">
    <location>
        <begin position="75"/>
        <end position="99"/>
    </location>
</feature>
<feature type="region of interest" description="Disordered" evidence="1">
    <location>
        <begin position="67"/>
        <end position="164"/>
    </location>
</feature>
<dbReference type="Pfam" id="PF15236">
    <property type="entry name" value="CCDC66"/>
    <property type="match status" value="1"/>
</dbReference>
<dbReference type="InterPro" id="IPR039183">
    <property type="entry name" value="CCD66"/>
</dbReference>
<dbReference type="InterPro" id="IPR040467">
    <property type="entry name" value="CCDC66_dom"/>
</dbReference>
<dbReference type="Proteomes" id="UP001642483">
    <property type="component" value="Unassembled WGS sequence"/>
</dbReference>
<feature type="compositionally biased region" description="Basic and acidic residues" evidence="1">
    <location>
        <begin position="245"/>
        <end position="254"/>
    </location>
</feature>
<feature type="region of interest" description="Disordered" evidence="1">
    <location>
        <begin position="358"/>
        <end position="408"/>
    </location>
</feature>
<feature type="compositionally biased region" description="Low complexity" evidence="1">
    <location>
        <begin position="100"/>
        <end position="116"/>
    </location>
</feature>
<reference evidence="3 4" key="1">
    <citation type="submission" date="2024-02" db="EMBL/GenBank/DDBJ databases">
        <authorList>
            <person name="Daric V."/>
            <person name="Darras S."/>
        </authorList>
    </citation>
    <scope>NUCLEOTIDE SEQUENCE [LARGE SCALE GENOMIC DNA]</scope>
</reference>
<sequence>MNIGDGLSIQVREVNGKATSGIYIQPNQARTASKTPKVKTQNKFQRYSSRRNATRIAPSTTETNILPKSRAVNPKVSTAKQENNAIKEVQNNKSITSVEGTATPGSGSPGTNTPKPDTSLKEIKKGPSNVRENKLKSRMQQQAKAPFTNKTKQKRSEKESKATVNSDPAFVTLTQDQFNTILNLVKNQQDINISKTLKTANQNDTNGGAEKPSTEDNNESEKIAPPGTVTEPTSIPGLDLNDSEPTEKLEKNKINEANNKGSNKHSSNNEEDKEGSRSSENDKNLLKVDSKEDEVKKTEQSSASSFFFGDAAKVDDSKRREEQLRWREELDQQIKAKKEKDKEETRRSLEVVDDIPWASHFDTMQPSTKKISENAEKISTPPPEDATKQSQSVVHTKTTDPSVPEANTLPIVGIYNGETNNTLTARRDSNSHLRTMTSLLDPSQIDAMEVRRRKQQEQRRAIEAQMEEQKKMKKNAEELKRQEEEREEQRLEEERRQMITQFEQEKSKQHQIEEKRDRQTQELHKQMQRAQASAMKEKFERRQNALKSHGHDTSRLEKTHRFTLEKNNAEIHVEHPLSNKVPPLNIRNLHSESLSNVSYSNSPEPSARQNLKQNSLAPLSVVANRDDGGAIKLEISLNQTPQKNSLVATGVQTDNGNSSRFLDFLSDDDGTEYMPLPHPSGHPGKNVNKKKSRKSQIDRRDKQNQNQYDIYSRTNQPYQGQSSENIKKEKPKWGVGQRQKKFVPASERYLSTQEKERHDENVRRHAEYLLAQQALNDRGRLVATQKNKHDLKGTISSKSMTNISNSVATTQNNRRSVSPPVPAVKRQIRDAQAKNKMEHLKHRPDTALSVTTEQVKYDSSRHTRESPVPNSDEFVEYRRSETILNTANQRPLSEEGSFVQNAYREQNKHDNARNPPPVPAAKDPLFNADIVKQRDRQDKILKEISILRQGLLLKQREVASYPATMAESSKTSLNGNLPERTNELDKT</sequence>
<feature type="region of interest" description="Disordered" evidence="1">
    <location>
        <begin position="29"/>
        <end position="50"/>
    </location>
</feature>
<feature type="compositionally biased region" description="Low complexity" evidence="1">
    <location>
        <begin position="301"/>
        <end position="311"/>
    </location>
</feature>